<dbReference type="PRINTS" id="PR00344">
    <property type="entry name" value="BCTRLSENSOR"/>
</dbReference>
<dbReference type="SMART" id="SM00448">
    <property type="entry name" value="REC"/>
    <property type="match status" value="2"/>
</dbReference>
<dbReference type="InterPro" id="IPR011006">
    <property type="entry name" value="CheY-like_superfamily"/>
</dbReference>
<dbReference type="Pfam" id="PF02518">
    <property type="entry name" value="HATPase_c"/>
    <property type="match status" value="1"/>
</dbReference>
<dbReference type="GO" id="GO:0005524">
    <property type="term" value="F:ATP binding"/>
    <property type="evidence" value="ECO:0007669"/>
    <property type="project" value="UniProtKB-KW"/>
</dbReference>
<dbReference type="EC" id="2.7.13.3" evidence="3"/>
<evidence type="ECO:0000256" key="11">
    <source>
        <dbReference type="ARBA" id="ARBA00022989"/>
    </source>
</evidence>
<feature type="modified residue" description="4-aspartylphosphate" evidence="17">
    <location>
        <position position="79"/>
    </location>
</feature>
<comment type="caution">
    <text evidence="20">The sequence shown here is derived from an EMBL/GenBank/DDBJ whole genome shotgun (WGS) entry which is preliminary data.</text>
</comment>
<evidence type="ECO:0000256" key="16">
    <source>
        <dbReference type="ARBA" id="ARBA00070152"/>
    </source>
</evidence>
<evidence type="ECO:0000256" key="4">
    <source>
        <dbReference type="ARBA" id="ARBA00022553"/>
    </source>
</evidence>
<dbReference type="InterPro" id="IPR005467">
    <property type="entry name" value="His_kinase_dom"/>
</dbReference>
<evidence type="ECO:0000256" key="13">
    <source>
        <dbReference type="ARBA" id="ARBA00023026"/>
    </source>
</evidence>
<accession>A0A8J3ATC8</accession>
<evidence type="ECO:0000259" key="18">
    <source>
        <dbReference type="PROSITE" id="PS50109"/>
    </source>
</evidence>
<evidence type="ECO:0000256" key="1">
    <source>
        <dbReference type="ARBA" id="ARBA00000085"/>
    </source>
</evidence>
<dbReference type="SUPFAM" id="SSF52172">
    <property type="entry name" value="CheY-like"/>
    <property type="match status" value="2"/>
</dbReference>
<feature type="domain" description="Histidine kinase" evidence="18">
    <location>
        <begin position="339"/>
        <end position="560"/>
    </location>
</feature>
<evidence type="ECO:0000259" key="19">
    <source>
        <dbReference type="PROSITE" id="PS50110"/>
    </source>
</evidence>
<evidence type="ECO:0000256" key="8">
    <source>
        <dbReference type="ARBA" id="ARBA00022741"/>
    </source>
</evidence>
<evidence type="ECO:0000313" key="20">
    <source>
        <dbReference type="EMBL" id="GGI18225.1"/>
    </source>
</evidence>
<dbReference type="PANTHER" id="PTHR45339">
    <property type="entry name" value="HYBRID SIGNAL TRANSDUCTION HISTIDINE KINASE J"/>
    <property type="match status" value="1"/>
</dbReference>
<evidence type="ECO:0000256" key="17">
    <source>
        <dbReference type="PROSITE-ProRule" id="PRU00169"/>
    </source>
</evidence>
<keyword evidence="4 17" id="KW-0597">Phosphoprotein</keyword>
<dbReference type="EMBL" id="BMDI01000001">
    <property type="protein sequence ID" value="GGI18225.1"/>
    <property type="molecule type" value="Genomic_DNA"/>
</dbReference>
<dbReference type="Pfam" id="PF00512">
    <property type="entry name" value="HisKA"/>
    <property type="match status" value="1"/>
</dbReference>
<dbReference type="InterPro" id="IPR021800">
    <property type="entry name" value="DUF3369"/>
</dbReference>
<dbReference type="Gene3D" id="1.10.287.130">
    <property type="match status" value="1"/>
</dbReference>
<keyword evidence="8" id="KW-0547">Nucleotide-binding</keyword>
<keyword evidence="9" id="KW-0418">Kinase</keyword>
<dbReference type="CDD" id="cd16922">
    <property type="entry name" value="HATPase_EvgS-ArcB-TorS-like"/>
    <property type="match status" value="1"/>
</dbReference>
<evidence type="ECO:0000256" key="2">
    <source>
        <dbReference type="ARBA" id="ARBA00004370"/>
    </source>
</evidence>
<dbReference type="Proteomes" id="UP000642180">
    <property type="component" value="Unassembled WGS sequence"/>
</dbReference>
<dbReference type="InterPro" id="IPR004358">
    <property type="entry name" value="Sig_transdc_His_kin-like_C"/>
</dbReference>
<evidence type="ECO:0000256" key="15">
    <source>
        <dbReference type="ARBA" id="ARBA00058004"/>
    </source>
</evidence>
<dbReference type="InterPro" id="IPR003661">
    <property type="entry name" value="HisK_dim/P_dom"/>
</dbReference>
<keyword evidence="6" id="KW-0812">Transmembrane</keyword>
<feature type="domain" description="Response regulatory" evidence="19">
    <location>
        <begin position="24"/>
        <end position="192"/>
    </location>
</feature>
<dbReference type="AlphaFoldDB" id="A0A8J3ATC8"/>
<feature type="domain" description="Response regulatory" evidence="19">
    <location>
        <begin position="583"/>
        <end position="700"/>
    </location>
</feature>
<comment type="subcellular location">
    <subcellularLocation>
        <location evidence="2">Membrane</location>
    </subcellularLocation>
</comment>
<dbReference type="PROSITE" id="PS50110">
    <property type="entry name" value="RESPONSE_REGULATORY"/>
    <property type="match status" value="2"/>
</dbReference>
<dbReference type="SUPFAM" id="SSF47384">
    <property type="entry name" value="Homodimeric domain of signal transducing histidine kinase"/>
    <property type="match status" value="1"/>
</dbReference>
<keyword evidence="7" id="KW-0732">Signal</keyword>
<dbReference type="CDD" id="cd00156">
    <property type="entry name" value="REC"/>
    <property type="match status" value="1"/>
</dbReference>
<evidence type="ECO:0000256" key="14">
    <source>
        <dbReference type="ARBA" id="ARBA00023136"/>
    </source>
</evidence>
<dbReference type="SMART" id="SM00388">
    <property type="entry name" value="HisKA"/>
    <property type="match status" value="1"/>
</dbReference>
<keyword evidence="14" id="KW-0472">Membrane</keyword>
<dbReference type="Pfam" id="PF00072">
    <property type="entry name" value="Response_reg"/>
    <property type="match status" value="2"/>
</dbReference>
<keyword evidence="11" id="KW-1133">Transmembrane helix</keyword>
<keyword evidence="12" id="KW-0902">Two-component regulatory system</keyword>
<dbReference type="FunFam" id="1.10.287.130:FF:000004">
    <property type="entry name" value="Ethylene receptor 1"/>
    <property type="match status" value="1"/>
</dbReference>
<dbReference type="PROSITE" id="PS50109">
    <property type="entry name" value="HIS_KIN"/>
    <property type="match status" value="1"/>
</dbReference>
<keyword evidence="10" id="KW-0067">ATP-binding</keyword>
<keyword evidence="13" id="KW-0843">Virulence</keyword>
<sequence>MMFEDFSFAPEADGNHAVPPTPWKILIVDDEQEVHEITRIALSEIIFKARPIVFLHAYSAQQARDILDSDADIAVVLLDVVMETDDAGLRLVKYIREQLQNRSVRIVLRTGQPGQAPERDVVIEYDINDYRAKTELTRQKLLTSVISAMRSYEDIVSLQRARDGLASVIGAAGSLLQEVSENTFTTQILYQLEFLLQQPSNGMVVRRHQCSGEVTVVAVSGTCCDRDEALMRRIIQALDSACHAFQADHVCLYIKPIRGASEYVVWFPLQRPLLTLEQQLVDVLSSNISAGLANAQLYDSLKNLSNDLENQVVARTRDLQLAKEEAERANSAKSEFLAVMSHEIRTPMNGMLGMMQLAMAEATQPEQRGYLETAQYSAEALLTILNDVLDFSKLESGNVQFESTDFNVMKTVDGVINLMKSRTQGSPLSLQAEYPPELEKELIGDVARLRQILLNLVSNALKFTEKGSVLLKVEQLHRQATSVRLRFAVIDSGIGMTPEAQSRLFQAFTQADNSISRRFGGTGLGLSICKKLVDMQGGQIGVTSVLGTGSRFWFELDFGLPLLAQEAVVAKATEQIDAVRGLHILLAEDNEINQKVAVALLTKAGHKVSVANNGLEAVDAVQQQTFDVVLMDMHMPEMDGVSATRAIRSLPPPAAGVPIVALTAAGALSDIQICMDAGMNYFLIKPFRMERLAGILQELGRKN</sequence>
<dbReference type="InterPro" id="IPR001789">
    <property type="entry name" value="Sig_transdc_resp-reg_receiver"/>
</dbReference>
<dbReference type="Pfam" id="PF11849">
    <property type="entry name" value="DUF3369"/>
    <property type="match status" value="1"/>
</dbReference>
<dbReference type="SUPFAM" id="SSF55874">
    <property type="entry name" value="ATPase domain of HSP90 chaperone/DNA topoisomerase II/histidine kinase"/>
    <property type="match status" value="1"/>
</dbReference>
<evidence type="ECO:0000256" key="5">
    <source>
        <dbReference type="ARBA" id="ARBA00022679"/>
    </source>
</evidence>
<evidence type="ECO:0000256" key="12">
    <source>
        <dbReference type="ARBA" id="ARBA00023012"/>
    </source>
</evidence>
<protein>
    <recommendedName>
        <fullName evidence="16">Virulence sensor protein BvgS</fullName>
        <ecNumber evidence="3">2.7.13.3</ecNumber>
    </recommendedName>
</protein>
<evidence type="ECO:0000256" key="7">
    <source>
        <dbReference type="ARBA" id="ARBA00022729"/>
    </source>
</evidence>
<dbReference type="InterPro" id="IPR036097">
    <property type="entry name" value="HisK_dim/P_sf"/>
</dbReference>
<gene>
    <name evidence="20" type="ORF">GCM10008066_12940</name>
</gene>
<dbReference type="GO" id="GO:0016020">
    <property type="term" value="C:membrane"/>
    <property type="evidence" value="ECO:0007669"/>
    <property type="project" value="UniProtKB-SubCell"/>
</dbReference>
<dbReference type="SMART" id="SM00387">
    <property type="entry name" value="HATPase_c"/>
    <property type="match status" value="1"/>
</dbReference>
<organism evidence="20 21">
    <name type="scientific">Oxalicibacterium faecigallinarum</name>
    <dbReference type="NCBI Taxonomy" id="573741"/>
    <lineage>
        <taxon>Bacteria</taxon>
        <taxon>Pseudomonadati</taxon>
        <taxon>Pseudomonadota</taxon>
        <taxon>Betaproteobacteria</taxon>
        <taxon>Burkholderiales</taxon>
        <taxon>Oxalobacteraceae</taxon>
        <taxon>Oxalicibacterium</taxon>
    </lineage>
</organism>
<dbReference type="InterPro" id="IPR003594">
    <property type="entry name" value="HATPase_dom"/>
</dbReference>
<keyword evidence="21" id="KW-1185">Reference proteome</keyword>
<evidence type="ECO:0000313" key="21">
    <source>
        <dbReference type="Proteomes" id="UP000642180"/>
    </source>
</evidence>
<dbReference type="CDD" id="cd17546">
    <property type="entry name" value="REC_hyHK_CKI1_RcsC-like"/>
    <property type="match status" value="1"/>
</dbReference>
<dbReference type="InterPro" id="IPR036890">
    <property type="entry name" value="HATPase_C_sf"/>
</dbReference>
<keyword evidence="5" id="KW-0808">Transferase</keyword>
<comment type="function">
    <text evidence="15">Member of the two-component regulatory system BvgS/BvgA. Phosphorylates BvgA via a four-step phosphorelay in response to environmental signals.</text>
</comment>
<evidence type="ECO:0000256" key="10">
    <source>
        <dbReference type="ARBA" id="ARBA00022840"/>
    </source>
</evidence>
<reference evidence="21" key="1">
    <citation type="journal article" date="2019" name="Int. J. Syst. Evol. Microbiol.">
        <title>The Global Catalogue of Microorganisms (GCM) 10K type strain sequencing project: providing services to taxonomists for standard genome sequencing and annotation.</title>
        <authorList>
            <consortium name="The Broad Institute Genomics Platform"/>
            <consortium name="The Broad Institute Genome Sequencing Center for Infectious Disease"/>
            <person name="Wu L."/>
            <person name="Ma J."/>
        </authorList>
    </citation>
    <scope>NUCLEOTIDE SEQUENCE [LARGE SCALE GENOMIC DNA]</scope>
    <source>
        <strain evidence="21">CCM 2767</strain>
    </source>
</reference>
<feature type="modified residue" description="4-aspartylphosphate" evidence="17">
    <location>
        <position position="632"/>
    </location>
</feature>
<dbReference type="CDD" id="cd00082">
    <property type="entry name" value="HisKA"/>
    <property type="match status" value="1"/>
</dbReference>
<evidence type="ECO:0000256" key="3">
    <source>
        <dbReference type="ARBA" id="ARBA00012438"/>
    </source>
</evidence>
<evidence type="ECO:0000256" key="9">
    <source>
        <dbReference type="ARBA" id="ARBA00022777"/>
    </source>
</evidence>
<dbReference type="Gene3D" id="3.40.50.2300">
    <property type="match status" value="2"/>
</dbReference>
<dbReference type="PANTHER" id="PTHR45339:SF3">
    <property type="entry name" value="HISTIDINE KINASE"/>
    <property type="match status" value="1"/>
</dbReference>
<dbReference type="FunFam" id="3.30.565.10:FF:000010">
    <property type="entry name" value="Sensor histidine kinase RcsC"/>
    <property type="match status" value="1"/>
</dbReference>
<proteinExistence type="predicted"/>
<name>A0A8J3ATC8_9BURK</name>
<evidence type="ECO:0000256" key="6">
    <source>
        <dbReference type="ARBA" id="ARBA00022692"/>
    </source>
</evidence>
<comment type="catalytic activity">
    <reaction evidence="1">
        <text>ATP + protein L-histidine = ADP + protein N-phospho-L-histidine.</text>
        <dbReference type="EC" id="2.7.13.3"/>
    </reaction>
</comment>
<dbReference type="GO" id="GO:0000155">
    <property type="term" value="F:phosphorelay sensor kinase activity"/>
    <property type="evidence" value="ECO:0007669"/>
    <property type="project" value="InterPro"/>
</dbReference>
<dbReference type="Gene3D" id="3.30.565.10">
    <property type="entry name" value="Histidine kinase-like ATPase, C-terminal domain"/>
    <property type="match status" value="1"/>
</dbReference>